<evidence type="ECO:0000256" key="1">
    <source>
        <dbReference type="ARBA" id="ARBA00009580"/>
    </source>
</evidence>
<dbReference type="InterPro" id="IPR016130">
    <property type="entry name" value="Tyr_Pase_AS"/>
</dbReference>
<sequence length="172" mass="19508">MAMKPFLLALLLLPLAAFSQTPNFHQLDSSVYRSAQPRRADFAVLKKAGIREVISLRRDGERDKPRAQGTGLILHQVSMRAGHLQEDDLVAVLQLIARRQGPVLIHCWKGSDRTGVVSALYRMVFQGWTADQAVDEMTHGGYGFHKRFRNIPRYLRSVDVERLRSRVFSQPG</sequence>
<dbReference type="AlphaFoldDB" id="A0A1G9NK68"/>
<dbReference type="PROSITE" id="PS50056">
    <property type="entry name" value="TYR_PHOSPHATASE_2"/>
    <property type="match status" value="1"/>
</dbReference>
<dbReference type="STRING" id="563176.SAMN04488090_2047"/>
<proteinExistence type="inferred from homology"/>
<feature type="signal peptide" evidence="2">
    <location>
        <begin position="1"/>
        <end position="19"/>
    </location>
</feature>
<dbReference type="PANTHER" id="PTHR31126">
    <property type="entry name" value="TYROSINE-PROTEIN PHOSPHATASE"/>
    <property type="match status" value="1"/>
</dbReference>
<dbReference type="GO" id="GO:0016791">
    <property type="term" value="F:phosphatase activity"/>
    <property type="evidence" value="ECO:0007669"/>
    <property type="project" value="TreeGrafter"/>
</dbReference>
<dbReference type="Pfam" id="PF03162">
    <property type="entry name" value="Y_phosphatase2"/>
    <property type="match status" value="1"/>
</dbReference>
<feature type="chain" id="PRO_5011540903" evidence="2">
    <location>
        <begin position="20"/>
        <end position="172"/>
    </location>
</feature>
<gene>
    <name evidence="4" type="ORF">SAMN04488090_2047</name>
</gene>
<reference evidence="4 5" key="1">
    <citation type="submission" date="2016-10" db="EMBL/GenBank/DDBJ databases">
        <authorList>
            <person name="de Groot N.N."/>
        </authorList>
    </citation>
    <scope>NUCLEOTIDE SEQUENCE [LARGE SCALE GENOMIC DNA]</scope>
    <source>
        <strain evidence="4 5">DSM 21668</strain>
    </source>
</reference>
<protein>
    <submittedName>
        <fullName evidence="4">TIGR01244 family protein</fullName>
    </submittedName>
</protein>
<comment type="similarity">
    <text evidence="1">Belongs to the protein-tyrosine phosphatase family.</text>
</comment>
<dbReference type="PANTHER" id="PTHR31126:SF72">
    <property type="entry name" value="DUAL SPECIFICITY PROTEIN PHOSPHATASE TPBA"/>
    <property type="match status" value="1"/>
</dbReference>
<evidence type="ECO:0000313" key="4">
    <source>
        <dbReference type="EMBL" id="SDL86992.1"/>
    </source>
</evidence>
<dbReference type="Gene3D" id="3.90.190.10">
    <property type="entry name" value="Protein tyrosine phosphatase superfamily"/>
    <property type="match status" value="1"/>
</dbReference>
<dbReference type="InterPro" id="IPR029021">
    <property type="entry name" value="Prot-tyrosine_phosphatase-like"/>
</dbReference>
<feature type="domain" description="Tyrosine specific protein phosphatases" evidence="3">
    <location>
        <begin position="87"/>
        <end position="137"/>
    </location>
</feature>
<dbReference type="EMBL" id="FNGS01000003">
    <property type="protein sequence ID" value="SDL86992.1"/>
    <property type="molecule type" value="Genomic_DNA"/>
</dbReference>
<dbReference type="PROSITE" id="PS00383">
    <property type="entry name" value="TYR_PHOSPHATASE_1"/>
    <property type="match status" value="1"/>
</dbReference>
<organism evidence="4 5">
    <name type="scientific">Siphonobacter aquaeclarae</name>
    <dbReference type="NCBI Taxonomy" id="563176"/>
    <lineage>
        <taxon>Bacteria</taxon>
        <taxon>Pseudomonadati</taxon>
        <taxon>Bacteroidota</taxon>
        <taxon>Cytophagia</taxon>
        <taxon>Cytophagales</taxon>
        <taxon>Cytophagaceae</taxon>
        <taxon>Siphonobacter</taxon>
    </lineage>
</organism>
<dbReference type="InterPro" id="IPR000387">
    <property type="entry name" value="Tyr_Pase_dom"/>
</dbReference>
<evidence type="ECO:0000259" key="3">
    <source>
        <dbReference type="PROSITE" id="PS50056"/>
    </source>
</evidence>
<keyword evidence="5" id="KW-1185">Reference proteome</keyword>
<keyword evidence="2" id="KW-0732">Signal</keyword>
<name>A0A1G9NK68_9BACT</name>
<dbReference type="Proteomes" id="UP000198901">
    <property type="component" value="Unassembled WGS sequence"/>
</dbReference>
<accession>A0A1G9NK68</accession>
<evidence type="ECO:0000313" key="5">
    <source>
        <dbReference type="Proteomes" id="UP000198901"/>
    </source>
</evidence>
<dbReference type="SUPFAM" id="SSF52799">
    <property type="entry name" value="(Phosphotyrosine protein) phosphatases II"/>
    <property type="match status" value="1"/>
</dbReference>
<dbReference type="InterPro" id="IPR004861">
    <property type="entry name" value="Siw14-like"/>
</dbReference>
<evidence type="ECO:0000256" key="2">
    <source>
        <dbReference type="SAM" id="SignalP"/>
    </source>
</evidence>